<dbReference type="GO" id="GO:0048813">
    <property type="term" value="P:dendrite morphogenesis"/>
    <property type="evidence" value="ECO:0007669"/>
    <property type="project" value="UniProtKB-ARBA"/>
</dbReference>
<evidence type="ECO:0000256" key="3">
    <source>
        <dbReference type="ARBA" id="ARBA00022782"/>
    </source>
</evidence>
<keyword evidence="4" id="KW-0524">Neurogenesis</keyword>
<dbReference type="SUPFAM" id="SSF54695">
    <property type="entry name" value="POZ domain"/>
    <property type="match status" value="1"/>
</dbReference>
<dbReference type="PANTHER" id="PTHR23110:SF111">
    <property type="entry name" value="LONGITUDINALS LACKING PROTEIN, ISOFORMS F_I_K_T"/>
    <property type="match status" value="1"/>
</dbReference>
<evidence type="ECO:0000313" key="12">
    <source>
        <dbReference type="RefSeq" id="XP_011312825.1"/>
    </source>
</evidence>
<dbReference type="RefSeq" id="XP_011312825.1">
    <property type="nucleotide sequence ID" value="XM_011314523.1"/>
</dbReference>
<dbReference type="InterPro" id="IPR011333">
    <property type="entry name" value="SKP1/BTB/POZ_sf"/>
</dbReference>
<dbReference type="GO" id="GO:0045467">
    <property type="term" value="P:R7 cell development"/>
    <property type="evidence" value="ECO:0007669"/>
    <property type="project" value="UniProtKB-ARBA"/>
</dbReference>
<dbReference type="GO" id="GO:0035167">
    <property type="term" value="P:larval lymph gland hemopoiesis"/>
    <property type="evidence" value="ECO:0007669"/>
    <property type="project" value="UniProtKB-ARBA"/>
</dbReference>
<keyword evidence="7" id="KW-0539">Nucleus</keyword>
<evidence type="ECO:0000313" key="11">
    <source>
        <dbReference type="Proteomes" id="UP000694866"/>
    </source>
</evidence>
<dbReference type="GO" id="GO:0007526">
    <property type="term" value="P:larval somatic muscle development"/>
    <property type="evidence" value="ECO:0007669"/>
    <property type="project" value="UniProtKB-ARBA"/>
</dbReference>
<dbReference type="CDD" id="cd18315">
    <property type="entry name" value="BTB_POZ_BAB-like"/>
    <property type="match status" value="1"/>
</dbReference>
<dbReference type="PANTHER" id="PTHR23110">
    <property type="entry name" value="BTB DOMAIN TRANSCRIPTION FACTOR"/>
    <property type="match status" value="1"/>
</dbReference>
<sequence length="620" mass="70144">MVETGREYVLQWSGHAANITERFSGLLARQALVDVTLLCQNQELRVHKLVLASCSLYFEEMLEQDLGQEPTIILNDLHFNILKAMIEFMYCGETTIAHCHLQSLLNAAQVFKVKHLESLVASIIDSNLHEETPSDSLDSQDSEIEDESSYSALNSSSEIQSPENVAENFESTNIFEDLTLSSDSPPDNGNTVEQELDTWDNSSPVQSPEIPDESHQNVSEKSHDDQLDSPGGIGECSRVYIHKKRKCSDERRDEFLSQSLFQLQESSTTTCIDLSYDKNCDISPVTLPSVDLESEYIFNLNSDNFQPLSPPYCSITDRYKSIYDDLDIQRFTPPSYNNIRKIKELFSDQNQCNNIGNTPVLRRSVRLNQLENDDTVNNNSEAINCKKTKDFKKQQLKHLKKFNKIKSIKLNGKSKDSESRISDENRKHVINSRPLRSNRKIVTKSSSKFSLSREEPKGKNTKIKIEKIKSLDKDDFIPVKLNTIASVDRSLWGDMSDLLENCQNNAVLPDYSQSKEIPFAVGLLPLRAALERMQAIPDYQPRKTRSSVAPYKVDSCGLKRKANGDIESIVISKKQCSPERSIESDTVCHIQIHTSSQCSQSNEIVQAKPFISVEPASDKR</sequence>
<evidence type="ECO:0000256" key="5">
    <source>
        <dbReference type="ARBA" id="ARBA00023015"/>
    </source>
</evidence>
<dbReference type="GO" id="GO:0008406">
    <property type="term" value="P:gonad development"/>
    <property type="evidence" value="ECO:0007669"/>
    <property type="project" value="UniProtKB-ARBA"/>
</dbReference>
<feature type="region of interest" description="Disordered" evidence="9">
    <location>
        <begin position="178"/>
        <end position="234"/>
    </location>
</feature>
<keyword evidence="11" id="KW-1185">Reference proteome</keyword>
<dbReference type="GO" id="GO:0007464">
    <property type="term" value="P:R3/R4 cell fate commitment"/>
    <property type="evidence" value="ECO:0007669"/>
    <property type="project" value="UniProtKB-ARBA"/>
</dbReference>
<dbReference type="GO" id="GO:0005634">
    <property type="term" value="C:nucleus"/>
    <property type="evidence" value="ECO:0007669"/>
    <property type="project" value="UniProtKB-SubCell"/>
</dbReference>
<keyword evidence="5" id="KW-0805">Transcription regulation</keyword>
<evidence type="ECO:0000256" key="1">
    <source>
        <dbReference type="ARBA" id="ARBA00004123"/>
    </source>
</evidence>
<comment type="subcellular location">
    <subcellularLocation>
        <location evidence="1">Nucleus</location>
    </subcellularLocation>
</comment>
<evidence type="ECO:0000256" key="9">
    <source>
        <dbReference type="SAM" id="MobiDB-lite"/>
    </source>
</evidence>
<feature type="domain" description="BTB" evidence="10">
    <location>
        <begin position="33"/>
        <end position="98"/>
    </location>
</feature>
<dbReference type="GO" id="GO:0016199">
    <property type="term" value="P:axon midline choice point recognition"/>
    <property type="evidence" value="ECO:0007669"/>
    <property type="project" value="UniProtKB-ARBA"/>
</dbReference>
<dbReference type="InterPro" id="IPR051095">
    <property type="entry name" value="Dros_DevTransReg"/>
</dbReference>
<dbReference type="InterPro" id="IPR000210">
    <property type="entry name" value="BTB/POZ_dom"/>
</dbReference>
<keyword evidence="3" id="KW-0221">Differentiation</keyword>
<comment type="function">
    <text evidence="8">Putative transcription factor required for axon growth and guidance in the central and peripheral nervous systems. Repels CNS axons away from the midline by promoting the expression of the midline repellent sli and its receptor robo.</text>
</comment>
<proteinExistence type="predicted"/>
<evidence type="ECO:0000256" key="4">
    <source>
        <dbReference type="ARBA" id="ARBA00022902"/>
    </source>
</evidence>
<dbReference type="SMART" id="SM00225">
    <property type="entry name" value="BTB"/>
    <property type="match status" value="1"/>
</dbReference>
<dbReference type="Proteomes" id="UP000694866">
    <property type="component" value="Unplaced"/>
</dbReference>
<dbReference type="GO" id="GO:0006357">
    <property type="term" value="P:regulation of transcription by RNA polymerase II"/>
    <property type="evidence" value="ECO:0007669"/>
    <property type="project" value="TreeGrafter"/>
</dbReference>
<dbReference type="PROSITE" id="PS50097">
    <property type="entry name" value="BTB"/>
    <property type="match status" value="1"/>
</dbReference>
<protein>
    <recommendedName>
        <fullName evidence="10">BTB domain-containing protein</fullName>
    </recommendedName>
</protein>
<reference evidence="12" key="1">
    <citation type="submission" date="2025-08" db="UniProtKB">
        <authorList>
            <consortium name="RefSeq"/>
        </authorList>
    </citation>
    <scope>IDENTIFICATION</scope>
    <source>
        <strain evidence="12">USDA-PBARC FA_bdor</strain>
        <tissue evidence="12">Whole organism</tissue>
    </source>
</reference>
<evidence type="ECO:0000256" key="2">
    <source>
        <dbReference type="ARBA" id="ARBA00022473"/>
    </source>
</evidence>
<dbReference type="GO" id="GO:0045476">
    <property type="term" value="P:nurse cell apoptotic process"/>
    <property type="evidence" value="ECO:0007669"/>
    <property type="project" value="UniProtKB-ARBA"/>
</dbReference>
<dbReference type="GeneID" id="105272403"/>
<feature type="compositionally biased region" description="Polar residues" evidence="9">
    <location>
        <begin position="178"/>
        <end position="206"/>
    </location>
</feature>
<feature type="region of interest" description="Disordered" evidence="9">
    <location>
        <begin position="130"/>
        <end position="165"/>
    </location>
</feature>
<dbReference type="Pfam" id="PF00651">
    <property type="entry name" value="BTB"/>
    <property type="match status" value="1"/>
</dbReference>
<keyword evidence="6" id="KW-0804">Transcription</keyword>
<keyword evidence="2" id="KW-0217">Developmental protein</keyword>
<gene>
    <name evidence="12" type="primary">LOC105272403</name>
</gene>
<evidence type="ECO:0000256" key="8">
    <source>
        <dbReference type="ARBA" id="ARBA00037382"/>
    </source>
</evidence>
<feature type="compositionally biased region" description="Basic and acidic residues" evidence="9">
    <location>
        <begin position="212"/>
        <end position="226"/>
    </location>
</feature>
<name>A0A9R1TPB9_9HYME</name>
<feature type="compositionally biased region" description="Acidic residues" evidence="9">
    <location>
        <begin position="138"/>
        <end position="148"/>
    </location>
</feature>
<accession>A0A9R1TPB9</accession>
<dbReference type="AlphaFoldDB" id="A0A9R1TPB9"/>
<organism evidence="11 12">
    <name type="scientific">Fopius arisanus</name>
    <dbReference type="NCBI Taxonomy" id="64838"/>
    <lineage>
        <taxon>Eukaryota</taxon>
        <taxon>Metazoa</taxon>
        <taxon>Ecdysozoa</taxon>
        <taxon>Arthropoda</taxon>
        <taxon>Hexapoda</taxon>
        <taxon>Insecta</taxon>
        <taxon>Pterygota</taxon>
        <taxon>Neoptera</taxon>
        <taxon>Endopterygota</taxon>
        <taxon>Hymenoptera</taxon>
        <taxon>Apocrita</taxon>
        <taxon>Ichneumonoidea</taxon>
        <taxon>Braconidae</taxon>
        <taxon>Opiinae</taxon>
        <taxon>Fopius</taxon>
    </lineage>
</organism>
<evidence type="ECO:0000256" key="7">
    <source>
        <dbReference type="ARBA" id="ARBA00023242"/>
    </source>
</evidence>
<dbReference type="OrthoDB" id="6678352at2759"/>
<evidence type="ECO:0000256" key="6">
    <source>
        <dbReference type="ARBA" id="ARBA00023163"/>
    </source>
</evidence>
<evidence type="ECO:0000259" key="10">
    <source>
        <dbReference type="PROSITE" id="PS50097"/>
    </source>
</evidence>
<dbReference type="Gene3D" id="3.30.710.10">
    <property type="entry name" value="Potassium Channel Kv1.1, Chain A"/>
    <property type="match status" value="1"/>
</dbReference>
<dbReference type="KEGG" id="fas:105272403"/>